<evidence type="ECO:0000256" key="5">
    <source>
        <dbReference type="SAM" id="Phobius"/>
    </source>
</evidence>
<evidence type="ECO:0000313" key="7">
    <source>
        <dbReference type="EMBL" id="EKY01298.1"/>
    </source>
</evidence>
<dbReference type="InterPro" id="IPR002035">
    <property type="entry name" value="VWF_A"/>
</dbReference>
<sequence>MNILFYSPEYLYLLFGLIPLALLSLFVYYRRRKLIARFTSREMKDELMPLASGKRQLVRDALVLSALALLIVALARPQVPGRTSSGKEDDSKGIEAMICLDISNSMLCQDVAPSRLDFAKRTITKLLEEMRSDKVGLIVFAGSSFVQLPITTDLSTAQEFLSDVSPSMLSDQGTAIGSAITLARQSFSDRKDLGKAIVILTDGEDFEDNALEAATDASKAGVHINVVGIGTSEGGPIPTPQGQLTDESGNMVVTKLNLDMCKQLADTGKGIFVSSQTQATIIKALKKQLDELPRASVSSMADNGNIENFEPWLRVALLLLLVEFFIMGRKNKFLIRHNIFGHEQ</sequence>
<protein>
    <submittedName>
        <fullName evidence="7">von Willebrand factor type A domain protein</fullName>
    </submittedName>
</protein>
<dbReference type="SUPFAM" id="SSF53300">
    <property type="entry name" value="vWA-like"/>
    <property type="match status" value="1"/>
</dbReference>
<dbReference type="PROSITE" id="PS50234">
    <property type="entry name" value="VWFA"/>
    <property type="match status" value="1"/>
</dbReference>
<dbReference type="RefSeq" id="WP_005469511.1">
    <property type="nucleotide sequence ID" value="NZ_KB291047.1"/>
</dbReference>
<dbReference type="Gene3D" id="3.40.50.410">
    <property type="entry name" value="von Willebrand factor, type A domain"/>
    <property type="match status" value="1"/>
</dbReference>
<organism evidence="7 8">
    <name type="scientific">Porphyromonas catoniae F0037</name>
    <dbReference type="NCBI Taxonomy" id="1127696"/>
    <lineage>
        <taxon>Bacteria</taxon>
        <taxon>Pseudomonadati</taxon>
        <taxon>Bacteroidota</taxon>
        <taxon>Bacteroidia</taxon>
        <taxon>Bacteroidales</taxon>
        <taxon>Porphyromonadaceae</taxon>
        <taxon>Porphyromonas</taxon>
    </lineage>
</organism>
<evidence type="ECO:0000313" key="8">
    <source>
        <dbReference type="Proteomes" id="UP000010408"/>
    </source>
</evidence>
<dbReference type="InterPro" id="IPR036465">
    <property type="entry name" value="vWFA_dom_sf"/>
</dbReference>
<keyword evidence="3 5" id="KW-1133">Transmembrane helix</keyword>
<evidence type="ECO:0000256" key="4">
    <source>
        <dbReference type="ARBA" id="ARBA00023136"/>
    </source>
</evidence>
<dbReference type="PANTHER" id="PTHR22550:SF5">
    <property type="entry name" value="LEUCINE ZIPPER PROTEIN 4"/>
    <property type="match status" value="1"/>
</dbReference>
<dbReference type="EMBL" id="AMEQ01000027">
    <property type="protein sequence ID" value="EKY01298.1"/>
    <property type="molecule type" value="Genomic_DNA"/>
</dbReference>
<keyword evidence="1" id="KW-1003">Cell membrane</keyword>
<evidence type="ECO:0000256" key="1">
    <source>
        <dbReference type="ARBA" id="ARBA00022475"/>
    </source>
</evidence>
<dbReference type="SMART" id="SM00327">
    <property type="entry name" value="VWA"/>
    <property type="match status" value="1"/>
</dbReference>
<keyword evidence="2 5" id="KW-0812">Transmembrane</keyword>
<dbReference type="Pfam" id="PF13519">
    <property type="entry name" value="VWA_2"/>
    <property type="match status" value="1"/>
</dbReference>
<evidence type="ECO:0000256" key="2">
    <source>
        <dbReference type="ARBA" id="ARBA00022692"/>
    </source>
</evidence>
<accession>L1ND81</accession>
<gene>
    <name evidence="7" type="ORF">HMPREF9134_01018</name>
</gene>
<dbReference type="InterPro" id="IPR050768">
    <property type="entry name" value="UPF0353/GerABKA_families"/>
</dbReference>
<keyword evidence="4 5" id="KW-0472">Membrane</keyword>
<dbReference type="STRING" id="1127696.HMPREF9134_01018"/>
<evidence type="ECO:0000259" key="6">
    <source>
        <dbReference type="PROSITE" id="PS50234"/>
    </source>
</evidence>
<dbReference type="eggNOG" id="COG2304">
    <property type="taxonomic scope" value="Bacteria"/>
</dbReference>
<proteinExistence type="predicted"/>
<dbReference type="PATRIC" id="fig|1127696.3.peg.924"/>
<feature type="domain" description="VWFA" evidence="6">
    <location>
        <begin position="95"/>
        <end position="292"/>
    </location>
</feature>
<dbReference type="PANTHER" id="PTHR22550">
    <property type="entry name" value="SPORE GERMINATION PROTEIN"/>
    <property type="match status" value="1"/>
</dbReference>
<comment type="caution">
    <text evidence="7">The sequence shown here is derived from an EMBL/GenBank/DDBJ whole genome shotgun (WGS) entry which is preliminary data.</text>
</comment>
<feature type="transmembrane region" description="Helical" evidence="5">
    <location>
        <begin position="12"/>
        <end position="29"/>
    </location>
</feature>
<reference evidence="7 8" key="1">
    <citation type="submission" date="2012-05" db="EMBL/GenBank/DDBJ databases">
        <authorList>
            <person name="Weinstock G."/>
            <person name="Sodergren E."/>
            <person name="Lobos E.A."/>
            <person name="Fulton L."/>
            <person name="Fulton R."/>
            <person name="Courtney L."/>
            <person name="Fronick C."/>
            <person name="O'Laughlin M."/>
            <person name="Godfrey J."/>
            <person name="Wilson R.M."/>
            <person name="Miner T."/>
            <person name="Farmer C."/>
            <person name="Delehaunty K."/>
            <person name="Cordes M."/>
            <person name="Minx P."/>
            <person name="Tomlinson C."/>
            <person name="Chen J."/>
            <person name="Wollam A."/>
            <person name="Pepin K.H."/>
            <person name="Bhonagiri V."/>
            <person name="Zhang X."/>
            <person name="Suruliraj S."/>
            <person name="Warren W."/>
            <person name="Mitreva M."/>
            <person name="Mardis E.R."/>
            <person name="Wilson R.K."/>
        </authorList>
    </citation>
    <scope>NUCLEOTIDE SEQUENCE [LARGE SCALE GENOMIC DNA]</scope>
    <source>
        <strain evidence="7 8">F0037</strain>
    </source>
</reference>
<evidence type="ECO:0000256" key="3">
    <source>
        <dbReference type="ARBA" id="ARBA00022989"/>
    </source>
</evidence>
<name>L1ND81_9PORP</name>
<dbReference type="Proteomes" id="UP000010408">
    <property type="component" value="Unassembled WGS sequence"/>
</dbReference>
<feature type="transmembrane region" description="Helical" evidence="5">
    <location>
        <begin position="57"/>
        <end position="75"/>
    </location>
</feature>
<dbReference type="HOGENOM" id="CLU_024570_1_0_10"/>
<dbReference type="AlphaFoldDB" id="L1ND81"/>